<organism evidence="2 3">
    <name type="scientific">Candidatus Lumbricidiphila eiseniae</name>
    <dbReference type="NCBI Taxonomy" id="1969409"/>
    <lineage>
        <taxon>Bacteria</taxon>
        <taxon>Bacillati</taxon>
        <taxon>Actinomycetota</taxon>
        <taxon>Actinomycetes</taxon>
        <taxon>Micrococcales</taxon>
        <taxon>Microbacteriaceae</taxon>
        <taxon>Candidatus Lumbricidiphila</taxon>
    </lineage>
</organism>
<evidence type="ECO:0000313" key="3">
    <source>
        <dbReference type="Proteomes" id="UP000219994"/>
    </source>
</evidence>
<dbReference type="InterPro" id="IPR010982">
    <property type="entry name" value="Lambda_DNA-bd_dom_sf"/>
</dbReference>
<dbReference type="SUPFAM" id="SSF47413">
    <property type="entry name" value="lambda repressor-like DNA-binding domains"/>
    <property type="match status" value="1"/>
</dbReference>
<dbReference type="PROSITE" id="PS50943">
    <property type="entry name" value="HTH_CROC1"/>
    <property type="match status" value="1"/>
</dbReference>
<accession>A0A2A6FTP9</accession>
<evidence type="ECO:0000259" key="1">
    <source>
        <dbReference type="PROSITE" id="PS50943"/>
    </source>
</evidence>
<dbReference type="InterPro" id="IPR001387">
    <property type="entry name" value="Cro/C1-type_HTH"/>
</dbReference>
<comment type="caution">
    <text evidence="2">The sequence shown here is derived from an EMBL/GenBank/DDBJ whole genome shotgun (WGS) entry which is preliminary data.</text>
</comment>
<gene>
    <name evidence="2" type="ORF">B5766_02485</name>
</gene>
<dbReference type="Proteomes" id="UP000219994">
    <property type="component" value="Unassembled WGS sequence"/>
</dbReference>
<dbReference type="CDD" id="cd00093">
    <property type="entry name" value="HTH_XRE"/>
    <property type="match status" value="1"/>
</dbReference>
<feature type="domain" description="HTH cro/C1-type" evidence="1">
    <location>
        <begin position="25"/>
        <end position="72"/>
    </location>
</feature>
<protein>
    <recommendedName>
        <fullName evidence="1">HTH cro/C1-type domain-containing protein</fullName>
    </recommendedName>
</protein>
<proteinExistence type="predicted"/>
<name>A0A2A6FTP9_9MICO</name>
<dbReference type="EMBL" id="NAEP01000023">
    <property type="protein sequence ID" value="PDQ36028.1"/>
    <property type="molecule type" value="Genomic_DNA"/>
</dbReference>
<reference evidence="3" key="1">
    <citation type="submission" date="2017-03" db="EMBL/GenBank/DDBJ databases">
        <authorList>
            <person name="Lund M.B."/>
        </authorList>
    </citation>
    <scope>NUCLEOTIDE SEQUENCE [LARGE SCALE GENOMIC DNA]</scope>
</reference>
<dbReference type="Gene3D" id="1.10.260.40">
    <property type="entry name" value="lambda repressor-like DNA-binding domains"/>
    <property type="match status" value="1"/>
</dbReference>
<sequence>MDTQMRARAFANFIGLELKGRITTRGYTALAVAIRLGHSPAAFNRWLNGKTEIPLSVYYSVCEVIGVDTIDVADKAARRVIEEHGKAEIGSSLPAPLLRAARRDVRRSEDAPSAE</sequence>
<evidence type="ECO:0000313" key="2">
    <source>
        <dbReference type="EMBL" id="PDQ36028.1"/>
    </source>
</evidence>
<dbReference type="GO" id="GO:0003677">
    <property type="term" value="F:DNA binding"/>
    <property type="evidence" value="ECO:0007669"/>
    <property type="project" value="InterPro"/>
</dbReference>
<dbReference type="AlphaFoldDB" id="A0A2A6FTP9"/>